<proteinExistence type="predicted"/>
<feature type="region of interest" description="Disordered" evidence="6">
    <location>
        <begin position="1"/>
        <end position="50"/>
    </location>
</feature>
<dbReference type="PANTHER" id="PTHR47666:SF1">
    <property type="entry name" value="PROTEIN VASCULAR ASSOCIATED DEATH 1, CHLOROPLASTIC"/>
    <property type="match status" value="1"/>
</dbReference>
<feature type="transmembrane region" description="Helical" evidence="7">
    <location>
        <begin position="535"/>
        <end position="558"/>
    </location>
</feature>
<dbReference type="PANTHER" id="PTHR47666">
    <property type="entry name" value="PROTEIN VASCULAR ASSOCIATED DEATH 1, CHLOROPLASTIC"/>
    <property type="match status" value="1"/>
</dbReference>
<evidence type="ECO:0000256" key="5">
    <source>
        <dbReference type="SAM" id="Coils"/>
    </source>
</evidence>
<dbReference type="InParanoid" id="A0A200QWY1"/>
<keyword evidence="2 7" id="KW-0812">Transmembrane</keyword>
<dbReference type="Proteomes" id="UP000195402">
    <property type="component" value="Unassembled WGS sequence"/>
</dbReference>
<evidence type="ECO:0000256" key="3">
    <source>
        <dbReference type="ARBA" id="ARBA00022989"/>
    </source>
</evidence>
<dbReference type="Pfam" id="PF16016">
    <property type="entry name" value="VASt"/>
    <property type="match status" value="1"/>
</dbReference>
<organism evidence="9 10">
    <name type="scientific">Macleaya cordata</name>
    <name type="common">Five-seeded plume-poppy</name>
    <name type="synonym">Bocconia cordata</name>
    <dbReference type="NCBI Taxonomy" id="56857"/>
    <lineage>
        <taxon>Eukaryota</taxon>
        <taxon>Viridiplantae</taxon>
        <taxon>Streptophyta</taxon>
        <taxon>Embryophyta</taxon>
        <taxon>Tracheophyta</taxon>
        <taxon>Spermatophyta</taxon>
        <taxon>Magnoliopsida</taxon>
        <taxon>Ranunculales</taxon>
        <taxon>Papaveraceae</taxon>
        <taxon>Papaveroideae</taxon>
        <taxon>Macleaya</taxon>
    </lineage>
</organism>
<keyword evidence="3 7" id="KW-1133">Transmembrane helix</keyword>
<dbReference type="GO" id="GO:0016020">
    <property type="term" value="C:membrane"/>
    <property type="evidence" value="ECO:0007669"/>
    <property type="project" value="UniProtKB-SubCell"/>
</dbReference>
<dbReference type="STRING" id="56857.A0A200QWY1"/>
<evidence type="ECO:0000259" key="8">
    <source>
        <dbReference type="PROSITE" id="PS51778"/>
    </source>
</evidence>
<feature type="domain" description="VASt" evidence="8">
    <location>
        <begin position="272"/>
        <end position="444"/>
    </location>
</feature>
<feature type="compositionally biased region" description="Polar residues" evidence="6">
    <location>
        <begin position="15"/>
        <end position="26"/>
    </location>
</feature>
<keyword evidence="10" id="KW-1185">Reference proteome</keyword>
<dbReference type="PROSITE" id="PS51778">
    <property type="entry name" value="VAST"/>
    <property type="match status" value="1"/>
</dbReference>
<dbReference type="SMART" id="SM00568">
    <property type="entry name" value="GRAM"/>
    <property type="match status" value="1"/>
</dbReference>
<reference evidence="9 10" key="1">
    <citation type="journal article" date="2017" name="Mol. Plant">
        <title>The Genome of Medicinal Plant Macleaya cordata Provides New Insights into Benzylisoquinoline Alkaloids Metabolism.</title>
        <authorList>
            <person name="Liu X."/>
            <person name="Liu Y."/>
            <person name="Huang P."/>
            <person name="Ma Y."/>
            <person name="Qing Z."/>
            <person name="Tang Q."/>
            <person name="Cao H."/>
            <person name="Cheng P."/>
            <person name="Zheng Y."/>
            <person name="Yuan Z."/>
            <person name="Zhou Y."/>
            <person name="Liu J."/>
            <person name="Tang Z."/>
            <person name="Zhuo Y."/>
            <person name="Zhang Y."/>
            <person name="Yu L."/>
            <person name="Huang J."/>
            <person name="Yang P."/>
            <person name="Peng Q."/>
            <person name="Zhang J."/>
            <person name="Jiang W."/>
            <person name="Zhang Z."/>
            <person name="Lin K."/>
            <person name="Ro D.K."/>
            <person name="Chen X."/>
            <person name="Xiong X."/>
            <person name="Shang Y."/>
            <person name="Huang S."/>
            <person name="Zeng J."/>
        </authorList>
    </citation>
    <scope>NUCLEOTIDE SEQUENCE [LARGE SCALE GENOMIC DNA]</scope>
    <source>
        <strain evidence="10">cv. BLH2017</strain>
        <tissue evidence="9">Root</tissue>
    </source>
</reference>
<dbReference type="InterPro" id="IPR011993">
    <property type="entry name" value="PH-like_dom_sf"/>
</dbReference>
<evidence type="ECO:0000256" key="6">
    <source>
        <dbReference type="SAM" id="MobiDB-lite"/>
    </source>
</evidence>
<comment type="subcellular location">
    <subcellularLocation>
        <location evidence="1">Membrane</location>
        <topology evidence="1">Single-pass membrane protein</topology>
    </subcellularLocation>
</comment>
<keyword evidence="5" id="KW-0175">Coiled coil</keyword>
<name>A0A200QWY1_MACCD</name>
<sequence>METVVSAATKDRNEISTPDSFPSSPLVSIAGSDAGSSETPDSSDRNDQSDLARKEIEIQSSPAYLRSEEYRLLFRLPSDEVLVQDFNCAFQESILLQGHMYLFVHHICFYSNIFGFETKKAIPFHEVTCIRKAKTAAIFPNAIEILAGGKRHFFASFLSRDEAYRLIVDGWSQHSNDIKDRIDRQDSKAEIRFLDNGLITPDRNKETHLSGEHELLANGNNEKVDVSVSTGLSEVEEIGEDAEPAVTAECSTSLQSLRWNIEDADPPQVPEYYTKVAESKFPIQVEEFFNLFFSDDAVNFVESFHRRCGDKDFRCSSWYKHEQIGHARDLSFQHPIKIYFGAKSSHCQEVQKFRVYRDSHLVIETSQEVGDVPYADYFRVQGLWDVEEDVTEKNNCCLLRVYVNVAFSKKTVWKGKIETNTIEECRDAYAIWIDDAHKLLKQKTPARLEGVSSNANTIQNDDVQLEGHAEIEGPSERLDDENLLRVAQVASDSKDFSPRLEYPVHGDLSDATSTTALLRELLARFCSYMKSQHHLPLILVITSISILLLMQLSIIVLLTRAPQVHVISQVDYMNSIGSSGVEKAEAVAWLEKRIHHLKDEMLMVETRMEKMRHEHSLLKAHLKGLEQLKNNHKTE</sequence>
<protein>
    <submittedName>
        <fullName evidence="9">GRAM domain</fullName>
    </submittedName>
</protein>
<dbReference type="FunFam" id="2.30.29.30:FF:000008">
    <property type="entry name" value="GRAM domain containing 1B"/>
    <property type="match status" value="1"/>
</dbReference>
<dbReference type="EMBL" id="MVGT01000933">
    <property type="protein sequence ID" value="OVA14958.1"/>
    <property type="molecule type" value="Genomic_DNA"/>
</dbReference>
<dbReference type="InterPro" id="IPR004182">
    <property type="entry name" value="GRAM"/>
</dbReference>
<dbReference type="OMA" id="MYMVEAR"/>
<dbReference type="CDD" id="cd13220">
    <property type="entry name" value="PH-GRAM_GRAMDC"/>
    <property type="match status" value="1"/>
</dbReference>
<evidence type="ECO:0000313" key="9">
    <source>
        <dbReference type="EMBL" id="OVA14958.1"/>
    </source>
</evidence>
<dbReference type="AlphaFoldDB" id="A0A200QWY1"/>
<dbReference type="InterPro" id="IPR031968">
    <property type="entry name" value="VASt"/>
</dbReference>
<evidence type="ECO:0000256" key="2">
    <source>
        <dbReference type="ARBA" id="ARBA00022692"/>
    </source>
</evidence>
<evidence type="ECO:0000256" key="7">
    <source>
        <dbReference type="SAM" id="Phobius"/>
    </source>
</evidence>
<feature type="coiled-coil region" evidence="5">
    <location>
        <begin position="594"/>
        <end position="628"/>
    </location>
</feature>
<dbReference type="Gene3D" id="2.30.29.30">
    <property type="entry name" value="Pleckstrin-homology domain (PH domain)/Phosphotyrosine-binding domain (PTB)"/>
    <property type="match status" value="1"/>
</dbReference>
<dbReference type="GO" id="GO:0043069">
    <property type="term" value="P:negative regulation of programmed cell death"/>
    <property type="evidence" value="ECO:0007669"/>
    <property type="project" value="TreeGrafter"/>
</dbReference>
<gene>
    <name evidence="9" type="ORF">BVC80_8959g25</name>
</gene>
<comment type="caution">
    <text evidence="9">The sequence shown here is derived from an EMBL/GenBank/DDBJ whole genome shotgun (WGS) entry which is preliminary data.</text>
</comment>
<dbReference type="Pfam" id="PF02893">
    <property type="entry name" value="GRAM"/>
    <property type="match status" value="1"/>
</dbReference>
<evidence type="ECO:0000256" key="4">
    <source>
        <dbReference type="ARBA" id="ARBA00023136"/>
    </source>
</evidence>
<dbReference type="FunCoup" id="A0A200QWY1">
    <property type="interactions" value="919"/>
</dbReference>
<evidence type="ECO:0000313" key="10">
    <source>
        <dbReference type="Proteomes" id="UP000195402"/>
    </source>
</evidence>
<keyword evidence="4 7" id="KW-0472">Membrane</keyword>
<dbReference type="OrthoDB" id="2162691at2759"/>
<evidence type="ECO:0000256" key="1">
    <source>
        <dbReference type="ARBA" id="ARBA00004167"/>
    </source>
</evidence>
<accession>A0A200QWY1</accession>